<dbReference type="AlphaFoldDB" id="A0A2V2ZX64"/>
<sequence length="78" mass="9068">MHYDPNMNYGYYTPYRNLKSETLTIIKPFVNYGLSEAKFTSVSHAMIEIAAMAYLIGKGYDPQIAYKTVESWEINEKF</sequence>
<name>A0A2V2ZX64_9BACI</name>
<proteinExistence type="predicted"/>
<dbReference type="OrthoDB" id="2875117at2"/>
<dbReference type="EMBL" id="QGTW01000012">
    <property type="protein sequence ID" value="PWW25823.1"/>
    <property type="molecule type" value="Genomic_DNA"/>
</dbReference>
<reference evidence="1 2" key="1">
    <citation type="submission" date="2018-05" db="EMBL/GenBank/DDBJ databases">
        <title>Freshwater and sediment microbial communities from various areas in North America, analyzing microbe dynamics in response to fracking.</title>
        <authorList>
            <person name="Lamendella R."/>
        </authorList>
    </citation>
    <scope>NUCLEOTIDE SEQUENCE [LARGE SCALE GENOMIC DNA]</scope>
    <source>
        <strain evidence="1 2">15_TX</strain>
    </source>
</reference>
<gene>
    <name evidence="1" type="ORF">DFO73_112116</name>
</gene>
<protein>
    <submittedName>
        <fullName evidence="1">Uncharacterized protein</fullName>
    </submittedName>
</protein>
<evidence type="ECO:0000313" key="1">
    <source>
        <dbReference type="EMBL" id="PWW25823.1"/>
    </source>
</evidence>
<organism evidence="1 2">
    <name type="scientific">Cytobacillus oceanisediminis</name>
    <dbReference type="NCBI Taxonomy" id="665099"/>
    <lineage>
        <taxon>Bacteria</taxon>
        <taxon>Bacillati</taxon>
        <taxon>Bacillota</taxon>
        <taxon>Bacilli</taxon>
        <taxon>Bacillales</taxon>
        <taxon>Bacillaceae</taxon>
        <taxon>Cytobacillus</taxon>
    </lineage>
</organism>
<comment type="caution">
    <text evidence="1">The sequence shown here is derived from an EMBL/GenBank/DDBJ whole genome shotgun (WGS) entry which is preliminary data.</text>
</comment>
<evidence type="ECO:0000313" key="2">
    <source>
        <dbReference type="Proteomes" id="UP000247150"/>
    </source>
</evidence>
<accession>A0A2V2ZX64</accession>
<dbReference type="Proteomes" id="UP000247150">
    <property type="component" value="Unassembled WGS sequence"/>
</dbReference>
<dbReference type="RefSeq" id="WP_110066526.1">
    <property type="nucleotide sequence ID" value="NZ_QGTW01000012.1"/>
</dbReference>